<gene>
    <name evidence="3" type="ORF">CSKR_202984</name>
</gene>
<dbReference type="OrthoDB" id="10314461at2759"/>
<comment type="caution">
    <text evidence="3">The sequence shown here is derived from an EMBL/GenBank/DDBJ whole genome shotgun (WGS) entry which is preliminary data.</text>
</comment>
<evidence type="ECO:0000256" key="2">
    <source>
        <dbReference type="SAM" id="Phobius"/>
    </source>
</evidence>
<reference evidence="3 4" key="2">
    <citation type="journal article" date="2021" name="Genomics">
        <title>High-quality reference genome for Clonorchis sinensis.</title>
        <authorList>
            <person name="Young N.D."/>
            <person name="Stroehlein A.J."/>
            <person name="Kinkar L."/>
            <person name="Wang T."/>
            <person name="Sohn W.M."/>
            <person name="Chang B.C.H."/>
            <person name="Kaur P."/>
            <person name="Weisz D."/>
            <person name="Dudchenko O."/>
            <person name="Aiden E.L."/>
            <person name="Korhonen P.K."/>
            <person name="Gasser R.B."/>
        </authorList>
    </citation>
    <scope>NUCLEOTIDE SEQUENCE [LARGE SCALE GENOMIC DNA]</scope>
    <source>
        <strain evidence="3">Cs-k2</strain>
    </source>
</reference>
<feature type="transmembrane region" description="Helical" evidence="2">
    <location>
        <begin position="159"/>
        <end position="181"/>
    </location>
</feature>
<keyword evidence="2" id="KW-0472">Membrane</keyword>
<evidence type="ECO:0000256" key="1">
    <source>
        <dbReference type="SAM" id="MobiDB-lite"/>
    </source>
</evidence>
<keyword evidence="2" id="KW-1133">Transmembrane helix</keyword>
<keyword evidence="4" id="KW-1185">Reference proteome</keyword>
<dbReference type="EMBL" id="NIRI02000056">
    <property type="protein sequence ID" value="KAG5444347.1"/>
    <property type="molecule type" value="Genomic_DNA"/>
</dbReference>
<dbReference type="Proteomes" id="UP000286415">
    <property type="component" value="Unassembled WGS sequence"/>
</dbReference>
<accession>A0A8T1M4M7</accession>
<keyword evidence="2" id="KW-0812">Transmembrane</keyword>
<proteinExistence type="predicted"/>
<organism evidence="3 4">
    <name type="scientific">Clonorchis sinensis</name>
    <name type="common">Chinese liver fluke</name>
    <dbReference type="NCBI Taxonomy" id="79923"/>
    <lineage>
        <taxon>Eukaryota</taxon>
        <taxon>Metazoa</taxon>
        <taxon>Spiralia</taxon>
        <taxon>Lophotrochozoa</taxon>
        <taxon>Platyhelminthes</taxon>
        <taxon>Trematoda</taxon>
        <taxon>Digenea</taxon>
        <taxon>Opisthorchiida</taxon>
        <taxon>Opisthorchiata</taxon>
        <taxon>Opisthorchiidae</taxon>
        <taxon>Clonorchis</taxon>
    </lineage>
</organism>
<name>A0A8T1M4M7_CLOSI</name>
<dbReference type="AlphaFoldDB" id="A0A8T1M4M7"/>
<evidence type="ECO:0000313" key="4">
    <source>
        <dbReference type="Proteomes" id="UP000286415"/>
    </source>
</evidence>
<evidence type="ECO:0000313" key="3">
    <source>
        <dbReference type="EMBL" id="KAG5444347.1"/>
    </source>
</evidence>
<protein>
    <submittedName>
        <fullName evidence="3">Uncharacterized protein</fullName>
    </submittedName>
</protein>
<sequence length="187" mass="22098">MHSLRWVFLARRHAFQPDLFACWSFCFSKKQPFKCTAHAVLMRQVDNHCEQAEQSYPTDLSKSHGLDDQDNSSLPENDQVEGGELDPLTSEYLEAVYALRSRRDARRQRRIRLQKHIEHTQQMMREADLERKRWIPARVLRRVGRLFSENGWVQSPRGAFLICTAITTGVTFLFVIAYRYWFPRVPQ</sequence>
<reference evidence="3 4" key="1">
    <citation type="journal article" date="2018" name="Biotechnol. Adv.">
        <title>Improved genomic resources and new bioinformatic workflow for the carcinogenic parasite Clonorchis sinensis: Biotechnological implications.</title>
        <authorList>
            <person name="Wang D."/>
            <person name="Korhonen P.K."/>
            <person name="Gasser R.B."/>
            <person name="Young N.D."/>
        </authorList>
    </citation>
    <scope>NUCLEOTIDE SEQUENCE [LARGE SCALE GENOMIC DNA]</scope>
    <source>
        <strain evidence="3">Cs-k2</strain>
    </source>
</reference>
<feature type="region of interest" description="Disordered" evidence="1">
    <location>
        <begin position="53"/>
        <end position="84"/>
    </location>
</feature>